<evidence type="ECO:0000256" key="2">
    <source>
        <dbReference type="ARBA" id="ARBA00023276"/>
    </source>
</evidence>
<dbReference type="PANTHER" id="PTHR47199">
    <property type="entry name" value="PHOTOSYSTEM II STABILITY/ASSEMBLY FACTOR HCF136, CHLOROPLASTIC"/>
    <property type="match status" value="1"/>
</dbReference>
<dbReference type="AlphaFoldDB" id="A0A0B1ZAD1"/>
<dbReference type="Gene3D" id="2.130.10.10">
    <property type="entry name" value="YVTN repeat-like/Quinoprotein amine dehydrogenase"/>
    <property type="match status" value="2"/>
</dbReference>
<dbReference type="PANTHER" id="PTHR47199:SF2">
    <property type="entry name" value="PHOTOSYSTEM II STABILITY_ASSEMBLY FACTOR HCF136, CHLOROPLASTIC"/>
    <property type="match status" value="1"/>
</dbReference>
<comment type="caution">
    <text evidence="5">The sequence shown here is derived from an EMBL/GenBank/DDBJ whole genome shotgun (WGS) entry which is preliminary data.</text>
</comment>
<dbReference type="GO" id="GO:0016787">
    <property type="term" value="F:hydrolase activity"/>
    <property type="evidence" value="ECO:0007669"/>
    <property type="project" value="UniProtKB-KW"/>
</dbReference>
<dbReference type="GO" id="GO:0009523">
    <property type="term" value="C:photosystem II"/>
    <property type="evidence" value="ECO:0007669"/>
    <property type="project" value="UniProtKB-KW"/>
</dbReference>
<dbReference type="InterPro" id="IPR028203">
    <property type="entry name" value="PSII_CF48-like_dom"/>
</dbReference>
<evidence type="ECO:0000256" key="3">
    <source>
        <dbReference type="SAM" id="SignalP"/>
    </source>
</evidence>
<feature type="signal peptide" evidence="3">
    <location>
        <begin position="1"/>
        <end position="33"/>
    </location>
</feature>
<keyword evidence="2" id="KW-0604">Photosystem II</keyword>
<keyword evidence="1" id="KW-0602">Photosynthesis</keyword>
<dbReference type="GO" id="GO:0015979">
    <property type="term" value="P:photosynthesis"/>
    <property type="evidence" value="ECO:0007669"/>
    <property type="project" value="UniProtKB-KW"/>
</dbReference>
<evidence type="ECO:0000313" key="6">
    <source>
        <dbReference type="Proteomes" id="UP000030949"/>
    </source>
</evidence>
<feature type="domain" description="Photosynthesis system II assembly factor Ycf48/Hcf136-like" evidence="4">
    <location>
        <begin position="167"/>
        <end position="332"/>
    </location>
</feature>
<accession>A0A0B1ZAD1</accession>
<dbReference type="SUPFAM" id="SSF110296">
    <property type="entry name" value="Oligoxyloglucan reducing end-specific cellobiohydrolase"/>
    <property type="match status" value="1"/>
</dbReference>
<keyword evidence="5" id="KW-0378">Hydrolase</keyword>
<proteinExistence type="predicted"/>
<protein>
    <submittedName>
        <fullName evidence="5">Glycosyl hydrolase</fullName>
    </submittedName>
</protein>
<feature type="domain" description="Photosynthesis system II assembly factor Ycf48/Hcf136-like" evidence="4">
    <location>
        <begin position="81"/>
        <end position="126"/>
    </location>
</feature>
<dbReference type="CDD" id="cd15482">
    <property type="entry name" value="Sialidase_non-viral"/>
    <property type="match status" value="1"/>
</dbReference>
<reference evidence="6" key="1">
    <citation type="submission" date="2015-03" db="EMBL/GenBank/DDBJ databases">
        <title>Pseudomonas frederiksbergensis hydrocarbon degrader.</title>
        <authorList>
            <person name="Brown L.M."/>
            <person name="Ruiz O.N."/>
            <person name="Mueller S."/>
            <person name="Gunasekera T.S."/>
        </authorList>
    </citation>
    <scope>NUCLEOTIDE SEQUENCE [LARGE SCALE GENOMIC DNA]</scope>
    <source>
        <strain evidence="6">SI8</strain>
    </source>
</reference>
<dbReference type="Proteomes" id="UP000030949">
    <property type="component" value="Unassembled WGS sequence"/>
</dbReference>
<sequence length="367" mass="39314">MNVEKIFASRAPSRAICALVLCLLASASLPVQATTLAVLQLPALPTTKAQRAVLLGLARAGERLVAVGERGIVLLSDDAGTSWRQAKVPVSVSLTAVQFVDAEQGWAVGHLGVVLHTQDGGETWQKQLDGERAIALAVQIAERDAQLPGGATHLEQARRMLADGPDKPFLDLYFRDHLHGYVVGAYNQIYRTDDGGRSWQPWMQHLDNPQGLNLYGIRAVGNDLLLVGERGLLLRSTDAGQSFQALESPYEGSFFGLLGTRDGALVAYGLRGNAWWSDDRGDSWHRLHTGTESTLASALELRDGGLLLASQSGELLFSHDHGRSFDKRQSRSGGTVAAVQQAVDGSLASVGLSGVAADQDPRAWGKP</sequence>
<feature type="chain" id="PRO_5002065475" evidence="3">
    <location>
        <begin position="34"/>
        <end position="367"/>
    </location>
</feature>
<name>A0A0B1ZAD1_9PSED</name>
<dbReference type="RefSeq" id="WP_039588364.1">
    <property type="nucleotide sequence ID" value="NZ_JQGJ02000002.1"/>
</dbReference>
<gene>
    <name evidence="5" type="ORF">JZ00_00300</name>
</gene>
<dbReference type="EMBL" id="JQGJ01000001">
    <property type="protein sequence ID" value="KHK66308.1"/>
    <property type="molecule type" value="Genomic_DNA"/>
</dbReference>
<evidence type="ECO:0000259" key="4">
    <source>
        <dbReference type="Pfam" id="PF14870"/>
    </source>
</evidence>
<dbReference type="InterPro" id="IPR015943">
    <property type="entry name" value="WD40/YVTN_repeat-like_dom_sf"/>
</dbReference>
<keyword evidence="3" id="KW-0732">Signal</keyword>
<evidence type="ECO:0000256" key="1">
    <source>
        <dbReference type="ARBA" id="ARBA00022531"/>
    </source>
</evidence>
<dbReference type="Pfam" id="PF14870">
    <property type="entry name" value="PSII_BNR"/>
    <property type="match status" value="2"/>
</dbReference>
<evidence type="ECO:0000313" key="5">
    <source>
        <dbReference type="EMBL" id="KHK66308.1"/>
    </source>
</evidence>
<organism evidence="5 6">
    <name type="scientific">Pseudomonas frederiksbergensis</name>
    <dbReference type="NCBI Taxonomy" id="104087"/>
    <lineage>
        <taxon>Bacteria</taxon>
        <taxon>Pseudomonadati</taxon>
        <taxon>Pseudomonadota</taxon>
        <taxon>Gammaproteobacteria</taxon>
        <taxon>Pseudomonadales</taxon>
        <taxon>Pseudomonadaceae</taxon>
        <taxon>Pseudomonas</taxon>
    </lineage>
</organism>
<dbReference type="OrthoDB" id="9813892at2"/>